<gene>
    <name evidence="2" type="ORF">SAMN04488107_0579</name>
</gene>
<reference evidence="3" key="1">
    <citation type="submission" date="2017-06" db="EMBL/GenBank/DDBJ databases">
        <authorList>
            <person name="Varghese N."/>
            <person name="Submissions S."/>
        </authorList>
    </citation>
    <scope>NUCLEOTIDE SEQUENCE [LARGE SCALE GENOMIC DNA]</scope>
    <source>
        <strain evidence="3">DSM 45423</strain>
    </source>
</reference>
<dbReference type="RefSeq" id="WP_141233674.1">
    <property type="nucleotide sequence ID" value="NZ_FZOH01000001.1"/>
</dbReference>
<evidence type="ECO:0008006" key="4">
    <source>
        <dbReference type="Google" id="ProtNLM"/>
    </source>
</evidence>
<dbReference type="Proteomes" id="UP000198386">
    <property type="component" value="Unassembled WGS sequence"/>
</dbReference>
<keyword evidence="3" id="KW-1185">Reference proteome</keyword>
<feature type="chain" id="PRO_5013167440" description="EF-hand domain-containing protein" evidence="1">
    <location>
        <begin position="28"/>
        <end position="177"/>
    </location>
</feature>
<organism evidence="2 3">
    <name type="scientific">Geodermatophilus saharensis</name>
    <dbReference type="NCBI Taxonomy" id="1137994"/>
    <lineage>
        <taxon>Bacteria</taxon>
        <taxon>Bacillati</taxon>
        <taxon>Actinomycetota</taxon>
        <taxon>Actinomycetes</taxon>
        <taxon>Geodermatophilales</taxon>
        <taxon>Geodermatophilaceae</taxon>
        <taxon>Geodermatophilus</taxon>
    </lineage>
</organism>
<protein>
    <recommendedName>
        <fullName evidence="4">EF-hand domain-containing protein</fullName>
    </recommendedName>
</protein>
<evidence type="ECO:0000313" key="3">
    <source>
        <dbReference type="Proteomes" id="UP000198386"/>
    </source>
</evidence>
<name>A0A239A5N2_9ACTN</name>
<dbReference type="EMBL" id="FZOH01000001">
    <property type="protein sequence ID" value="SNR90976.1"/>
    <property type="molecule type" value="Genomic_DNA"/>
</dbReference>
<keyword evidence="1" id="KW-0732">Signal</keyword>
<proteinExistence type="predicted"/>
<evidence type="ECO:0000256" key="1">
    <source>
        <dbReference type="SAM" id="SignalP"/>
    </source>
</evidence>
<feature type="signal peptide" evidence="1">
    <location>
        <begin position="1"/>
        <end position="27"/>
    </location>
</feature>
<sequence>MRRTTAVVSIAVPVAALLVGGTGAASAAPPTAAVVLPIELETPLPAMETLPECLDPDVGSQPGPQTGTETLRGQIVVTGSTFTFRGTNTLEYTVDLGDTVVTGTAVEHITFHAAGGGRTVQTTTIQERRAVVDGDGDADTVTIRAVSHVTYVDADGDGVPDPGEFSSLVDRFSVRCG</sequence>
<dbReference type="AlphaFoldDB" id="A0A239A5N2"/>
<accession>A0A239A5N2</accession>
<evidence type="ECO:0000313" key="2">
    <source>
        <dbReference type="EMBL" id="SNR90976.1"/>
    </source>
</evidence>